<keyword evidence="3" id="KW-1003">Cell membrane</keyword>
<feature type="transmembrane region" description="Helical" evidence="7">
    <location>
        <begin position="86"/>
        <end position="105"/>
    </location>
</feature>
<keyword evidence="5 7" id="KW-1133">Transmembrane helix</keyword>
<dbReference type="InterPro" id="IPR050833">
    <property type="entry name" value="Poly_Biosynth_Transport"/>
</dbReference>
<feature type="transmembrane region" description="Helical" evidence="7">
    <location>
        <begin position="366"/>
        <end position="382"/>
    </location>
</feature>
<comment type="caution">
    <text evidence="8">The sequence shown here is derived from an EMBL/GenBank/DDBJ whole genome shotgun (WGS) entry which is preliminary data.</text>
</comment>
<dbReference type="PANTHER" id="PTHR30250:SF10">
    <property type="entry name" value="LIPOPOLYSACCHARIDE BIOSYNTHESIS PROTEIN WZXC"/>
    <property type="match status" value="1"/>
</dbReference>
<comment type="subcellular location">
    <subcellularLocation>
        <location evidence="1">Cell membrane</location>
        <topology evidence="1">Multi-pass membrane protein</topology>
    </subcellularLocation>
</comment>
<reference evidence="8 9" key="1">
    <citation type="submission" date="2016-03" db="EMBL/GenBank/DDBJ databases">
        <authorList>
            <person name="Ploux O."/>
        </authorList>
    </citation>
    <scope>NUCLEOTIDE SEQUENCE [LARGE SCALE GENOMIC DNA]</scope>
    <source>
        <strain evidence="8 9">R-45370</strain>
    </source>
</reference>
<feature type="transmembrane region" description="Helical" evidence="7">
    <location>
        <begin position="293"/>
        <end position="313"/>
    </location>
</feature>
<accession>A0A177N3D6</accession>
<feature type="transmembrane region" description="Helical" evidence="7">
    <location>
        <begin position="325"/>
        <end position="346"/>
    </location>
</feature>
<dbReference type="AlphaFoldDB" id="A0A177N3D6"/>
<evidence type="ECO:0000256" key="3">
    <source>
        <dbReference type="ARBA" id="ARBA00022475"/>
    </source>
</evidence>
<dbReference type="EMBL" id="LUUI01000134">
    <property type="protein sequence ID" value="OAI11983.1"/>
    <property type="molecule type" value="Genomic_DNA"/>
</dbReference>
<name>A0A177N3D6_9GAMM</name>
<evidence type="ECO:0000256" key="7">
    <source>
        <dbReference type="SAM" id="Phobius"/>
    </source>
</evidence>
<keyword evidence="9" id="KW-1185">Reference proteome</keyword>
<feature type="transmembrane region" description="Helical" evidence="7">
    <location>
        <begin position="418"/>
        <end position="439"/>
    </location>
</feature>
<evidence type="ECO:0000256" key="6">
    <source>
        <dbReference type="ARBA" id="ARBA00023136"/>
    </source>
</evidence>
<protein>
    <submittedName>
        <fullName evidence="8">Uncharacterized protein</fullName>
    </submittedName>
</protein>
<dbReference type="CDD" id="cd13127">
    <property type="entry name" value="MATE_tuaB_like"/>
    <property type="match status" value="1"/>
</dbReference>
<comment type="similarity">
    <text evidence="2">Belongs to the polysaccharide synthase family.</text>
</comment>
<dbReference type="PANTHER" id="PTHR30250">
    <property type="entry name" value="PST FAMILY PREDICTED COLANIC ACID TRANSPORTER"/>
    <property type="match status" value="1"/>
</dbReference>
<keyword evidence="6 7" id="KW-0472">Membrane</keyword>
<dbReference type="Proteomes" id="UP000078476">
    <property type="component" value="Unassembled WGS sequence"/>
</dbReference>
<dbReference type="GO" id="GO:0005886">
    <property type="term" value="C:plasma membrane"/>
    <property type="evidence" value="ECO:0007669"/>
    <property type="project" value="UniProtKB-SubCell"/>
</dbReference>
<feature type="transmembrane region" description="Helical" evidence="7">
    <location>
        <begin position="263"/>
        <end position="281"/>
    </location>
</feature>
<dbReference type="OrthoDB" id="8538786at2"/>
<keyword evidence="4 7" id="KW-0812">Transmembrane</keyword>
<evidence type="ECO:0000256" key="5">
    <source>
        <dbReference type="ARBA" id="ARBA00022989"/>
    </source>
</evidence>
<organism evidence="8 9">
    <name type="scientific">Methylomonas lenta</name>
    <dbReference type="NCBI Taxonomy" id="980561"/>
    <lineage>
        <taxon>Bacteria</taxon>
        <taxon>Pseudomonadati</taxon>
        <taxon>Pseudomonadota</taxon>
        <taxon>Gammaproteobacteria</taxon>
        <taxon>Methylococcales</taxon>
        <taxon>Methylococcaceae</taxon>
        <taxon>Methylomonas</taxon>
    </lineage>
</organism>
<evidence type="ECO:0000256" key="1">
    <source>
        <dbReference type="ARBA" id="ARBA00004651"/>
    </source>
</evidence>
<evidence type="ECO:0000256" key="4">
    <source>
        <dbReference type="ARBA" id="ARBA00022692"/>
    </source>
</evidence>
<proteinExistence type="inferred from homology"/>
<dbReference type="STRING" id="980561.A1359_14230"/>
<evidence type="ECO:0000256" key="2">
    <source>
        <dbReference type="ARBA" id="ARBA00007430"/>
    </source>
</evidence>
<sequence length="487" mass="53679">MTEESKQNSLKKKSMKAVMWSGGEVIARQGIRLIVSVFLARLLTPEEFGTVALLYIFADIAHAFIDSGFSSALGQRQDITHTDESTVYWFSIGMAVICASLLWAASPYIADFYGLDVLAPLIAIMGLNIVVMSLGSVHHPLLTKQLKLKKITIITASSLFISGCAAVWFASAGFGVWALALQQLTESVVSTAMLWMLSGWRPGIVFSIASLRRLFGFGGFLMLTSFLDIAYNRAYALIVGKVYGVGDLGFYNRADNARQIPMQALWIFLSRVAFPIFSAAAGDIERIRRGMQYSIRGVMFINIPIMLGLMVTSEPVIVLIYGDQWISAAPLLQILCLGGILMPLHLINLNAIKAIGHSKVFFRAELVKKLIGTGMLVFGLRYGILGLAWSQVAYSIMGFLVNAYFSGRYFNYGPLQQILDFLPALLLSAIMACTVFAMGKYWHNSFIPLLSLQVVVGGVLFVMLCQVFRLEAYTEVRTMLAHGFAKK</sequence>
<feature type="transmembrane region" description="Helical" evidence="7">
    <location>
        <begin position="117"/>
        <end position="137"/>
    </location>
</feature>
<feature type="transmembrane region" description="Helical" evidence="7">
    <location>
        <begin position="445"/>
        <end position="468"/>
    </location>
</feature>
<evidence type="ECO:0000313" key="9">
    <source>
        <dbReference type="Proteomes" id="UP000078476"/>
    </source>
</evidence>
<gene>
    <name evidence="8" type="ORF">A1359_14230</name>
</gene>
<dbReference type="Pfam" id="PF13440">
    <property type="entry name" value="Polysacc_synt_3"/>
    <property type="match status" value="1"/>
</dbReference>
<evidence type="ECO:0000313" key="8">
    <source>
        <dbReference type="EMBL" id="OAI11983.1"/>
    </source>
</evidence>
<feature type="transmembrane region" description="Helical" evidence="7">
    <location>
        <begin position="158"/>
        <end position="180"/>
    </location>
</feature>